<dbReference type="GO" id="GO:0006809">
    <property type="term" value="P:nitric oxide biosynthetic process"/>
    <property type="evidence" value="ECO:0007669"/>
    <property type="project" value="InterPro"/>
</dbReference>
<sequence length="361" mass="42090">MQAKELWQEAKKFLVTCYEELGKREEELQVRLMQVEREIKETGYYDHTYEELAHGAKMAWRNSNRCIGRLFWNSLHVFDKRHVNDEVEIAQSLIEHIDFATNNGKIRPAITIYKPKRDKEEIRIWNHQLLRYAGYETEYGVIGDPASIAFTKQCEKLGWKGEGTHFDLLPLVIQVIGREPVVYEIPRDVVLEVPLTHPELNEFADLNLKWYSVPIISEMKLEVGGIHYTAAPFNGWYMETEIGARNLADTFRYNMLPKVASIMGLDTSSNATLWKDKALIELNIAVLHSFKKYGVSIVDHHTASMQFQHFERQEGEKCRHVTGDWTWLIPPVSPAATHIFHQSYEDKIVTPNYFYQDLPYK</sequence>
<evidence type="ECO:0000313" key="14">
    <source>
        <dbReference type="EMBL" id="AST89966.1"/>
    </source>
</evidence>
<dbReference type="Gene3D" id="3.90.440.10">
    <property type="entry name" value="Nitric Oxide Synthase,Heme Domain,Chain A domain 2"/>
    <property type="match status" value="1"/>
</dbReference>
<feature type="binding site" description="axial binding residue" evidence="12">
    <location>
        <position position="66"/>
    </location>
    <ligand>
        <name>heme</name>
        <dbReference type="ChEBI" id="CHEBI:30413"/>
    </ligand>
    <ligandPart>
        <name>Fe</name>
        <dbReference type="ChEBI" id="CHEBI:18248"/>
    </ligandPart>
</feature>
<evidence type="ECO:0000256" key="8">
    <source>
        <dbReference type="ARBA" id="ARBA00023002"/>
    </source>
</evidence>
<name>A0A223KKN7_9BACI</name>
<dbReference type="Gene3D" id="3.90.1230.10">
    <property type="entry name" value="Nitric Oxide Synthase, Chain A, domain 3"/>
    <property type="match status" value="1"/>
</dbReference>
<evidence type="ECO:0000256" key="6">
    <source>
        <dbReference type="ARBA" id="ARBA00022617"/>
    </source>
</evidence>
<comment type="similarity">
    <text evidence="3 11">Belongs to the NOS family. Bacterial NOS oxygenase subfamily.</text>
</comment>
<feature type="domain" description="Nitric oxide synthase (NOS)" evidence="13">
    <location>
        <begin position="65"/>
        <end position="72"/>
    </location>
</feature>
<dbReference type="PANTHER" id="PTHR43410:SF1">
    <property type="entry name" value="NITRIC OXIDE SYNTHASE"/>
    <property type="match status" value="1"/>
</dbReference>
<evidence type="ECO:0000256" key="2">
    <source>
        <dbReference type="ARBA" id="ARBA00002642"/>
    </source>
</evidence>
<comment type="subunit">
    <text evidence="11">Homodimer.</text>
</comment>
<dbReference type="SUPFAM" id="SSF56512">
    <property type="entry name" value="Nitric oxide (NO) synthase oxygenase domain"/>
    <property type="match status" value="1"/>
</dbReference>
<dbReference type="InterPro" id="IPR044940">
    <property type="entry name" value="NOS_dom_2"/>
</dbReference>
<dbReference type="GO" id="GO:0020037">
    <property type="term" value="F:heme binding"/>
    <property type="evidence" value="ECO:0007669"/>
    <property type="project" value="InterPro"/>
</dbReference>
<comment type="cofactor">
    <cofactor evidence="1 11 12">
        <name>heme</name>
        <dbReference type="ChEBI" id="CHEBI:30413"/>
    </cofactor>
</comment>
<dbReference type="Proteomes" id="UP000215224">
    <property type="component" value="Chromosome"/>
</dbReference>
<dbReference type="EC" id="1.14.14.47" evidence="4 11"/>
<gene>
    <name evidence="14" type="ORF">BC6307_01055</name>
</gene>
<dbReference type="CDD" id="cd00794">
    <property type="entry name" value="NOS_oxygenase_prok"/>
    <property type="match status" value="1"/>
</dbReference>
<dbReference type="STRING" id="1314751.GCA_001591425_04793"/>
<dbReference type="InterPro" id="IPR004030">
    <property type="entry name" value="NOS_N"/>
</dbReference>
<reference evidence="14 15" key="1">
    <citation type="submission" date="2016-12" db="EMBL/GenBank/DDBJ databases">
        <title>The whole genome sequencing and assembly of Bacillus cohnii DSM 6307T strain.</title>
        <authorList>
            <person name="Lee Y.-J."/>
            <person name="Yi H."/>
            <person name="Bahn Y.-S."/>
            <person name="Kim J.F."/>
            <person name="Lee D.-W."/>
        </authorList>
    </citation>
    <scope>NUCLEOTIDE SEQUENCE [LARGE SCALE GENOMIC DNA]</scope>
    <source>
        <strain evidence="14 15">DSM 6307</strain>
    </source>
</reference>
<dbReference type="InterPro" id="IPR017142">
    <property type="entry name" value="Nitric_oxide_synthase_Oase-su"/>
</dbReference>
<comment type="miscellaneous">
    <text evidence="11">This protein is similar to the oxygenase domain of eukaryotic nitric oxide synthases but lacks the reductase domain which, in eukaryotes, is responsible for transfer of electrons to the ferric heme during nitric oxide synthesis.</text>
</comment>
<dbReference type="GO" id="GO:0004517">
    <property type="term" value="F:nitric-oxide synthase activity"/>
    <property type="evidence" value="ECO:0007669"/>
    <property type="project" value="InterPro"/>
</dbReference>
<evidence type="ECO:0000256" key="10">
    <source>
        <dbReference type="ARBA" id="ARBA00048713"/>
    </source>
</evidence>
<dbReference type="InterPro" id="IPR044944">
    <property type="entry name" value="NOS_dom_3"/>
</dbReference>
<evidence type="ECO:0000256" key="12">
    <source>
        <dbReference type="PIRSR" id="PIRSR037219-1"/>
    </source>
</evidence>
<dbReference type="GO" id="GO:0046872">
    <property type="term" value="F:metal ion binding"/>
    <property type="evidence" value="ECO:0007669"/>
    <property type="project" value="UniProtKB-KW"/>
</dbReference>
<comment type="catalytic activity">
    <reaction evidence="10">
        <text>3 reduced [flavodoxin] + 2 L-arginine + 4 O2 = 3 oxidized [flavodoxin] + 2 L-citrulline + 2 nitric oxide + 4 H2O + 5 H(+)</text>
        <dbReference type="Rhea" id="RHEA:52324"/>
        <dbReference type="Rhea" id="RHEA-COMP:10622"/>
        <dbReference type="Rhea" id="RHEA-COMP:10623"/>
        <dbReference type="ChEBI" id="CHEBI:15377"/>
        <dbReference type="ChEBI" id="CHEBI:15378"/>
        <dbReference type="ChEBI" id="CHEBI:15379"/>
        <dbReference type="ChEBI" id="CHEBI:16480"/>
        <dbReference type="ChEBI" id="CHEBI:32682"/>
        <dbReference type="ChEBI" id="CHEBI:57618"/>
        <dbReference type="ChEBI" id="CHEBI:57743"/>
        <dbReference type="ChEBI" id="CHEBI:58210"/>
        <dbReference type="EC" id="1.14.14.47"/>
    </reaction>
</comment>
<evidence type="ECO:0000256" key="9">
    <source>
        <dbReference type="ARBA" id="ARBA00023004"/>
    </source>
</evidence>
<keyword evidence="6 11" id="KW-0349">Heme</keyword>
<keyword evidence="15" id="KW-1185">Reference proteome</keyword>
<evidence type="ECO:0000256" key="5">
    <source>
        <dbReference type="ARBA" id="ARBA00018859"/>
    </source>
</evidence>
<dbReference type="InterPro" id="IPR044943">
    <property type="entry name" value="NOS_dom_1"/>
</dbReference>
<dbReference type="RefSeq" id="WP_066421451.1">
    <property type="nucleotide sequence ID" value="NZ_CP018866.1"/>
</dbReference>
<keyword evidence="9 11" id="KW-0408">Iron</keyword>
<dbReference type="PROSITE" id="PS60001">
    <property type="entry name" value="NOS"/>
    <property type="match status" value="1"/>
</dbReference>
<accession>A0A223KKN7</accession>
<dbReference type="InterPro" id="IPR036119">
    <property type="entry name" value="NOS_N_sf"/>
</dbReference>
<dbReference type="Pfam" id="PF02898">
    <property type="entry name" value="NO_synthase"/>
    <property type="match status" value="1"/>
</dbReference>
<dbReference type="InterPro" id="IPR050607">
    <property type="entry name" value="NOS"/>
</dbReference>
<evidence type="ECO:0000256" key="3">
    <source>
        <dbReference type="ARBA" id="ARBA00005411"/>
    </source>
</evidence>
<proteinExistence type="inferred from homology"/>
<evidence type="ECO:0000259" key="13">
    <source>
        <dbReference type="PROSITE" id="PS60001"/>
    </source>
</evidence>
<dbReference type="AlphaFoldDB" id="A0A223KKN7"/>
<keyword evidence="7 11" id="KW-0479">Metal-binding</keyword>
<evidence type="ECO:0000256" key="1">
    <source>
        <dbReference type="ARBA" id="ARBA00001971"/>
    </source>
</evidence>
<dbReference type="EMBL" id="CP018866">
    <property type="protein sequence ID" value="AST89966.1"/>
    <property type="molecule type" value="Genomic_DNA"/>
</dbReference>
<dbReference type="Gene3D" id="3.90.340.10">
    <property type="entry name" value="Nitric Oxide Synthase, Chain A, domain 1"/>
    <property type="match status" value="1"/>
</dbReference>
<evidence type="ECO:0000313" key="15">
    <source>
        <dbReference type="Proteomes" id="UP000215224"/>
    </source>
</evidence>
<organism evidence="14 15">
    <name type="scientific">Sutcliffiella cohnii</name>
    <dbReference type="NCBI Taxonomy" id="33932"/>
    <lineage>
        <taxon>Bacteria</taxon>
        <taxon>Bacillati</taxon>
        <taxon>Bacillota</taxon>
        <taxon>Bacilli</taxon>
        <taxon>Bacillales</taxon>
        <taxon>Bacillaceae</taxon>
        <taxon>Sutcliffiella</taxon>
    </lineage>
</organism>
<dbReference type="PIRSF" id="PIRSF037219">
    <property type="entry name" value="NOS_oxygenase"/>
    <property type="match status" value="1"/>
</dbReference>
<protein>
    <recommendedName>
        <fullName evidence="5 11">Nitric oxide synthase oxygenase</fullName>
        <ecNumber evidence="4 11">1.14.14.47</ecNumber>
    </recommendedName>
</protein>
<keyword evidence="8 11" id="KW-0560">Oxidoreductase</keyword>
<evidence type="ECO:0000256" key="7">
    <source>
        <dbReference type="ARBA" id="ARBA00022723"/>
    </source>
</evidence>
<evidence type="ECO:0000256" key="4">
    <source>
        <dbReference type="ARBA" id="ARBA00012735"/>
    </source>
</evidence>
<dbReference type="KEGG" id="bcoh:BC6307_01055"/>
<comment type="function">
    <text evidence="2 11">Catalyzes the production of nitric oxide.</text>
</comment>
<evidence type="ECO:0000256" key="11">
    <source>
        <dbReference type="PIRNR" id="PIRNR037219"/>
    </source>
</evidence>
<dbReference type="PANTHER" id="PTHR43410">
    <property type="entry name" value="NITRIC OXIDE SYNTHASE OXYGENASE"/>
    <property type="match status" value="1"/>
</dbReference>